<feature type="transmembrane region" description="Helical" evidence="1">
    <location>
        <begin position="81"/>
        <end position="102"/>
    </location>
</feature>
<evidence type="ECO:0000256" key="1">
    <source>
        <dbReference type="SAM" id="Phobius"/>
    </source>
</evidence>
<evidence type="ECO:0000313" key="3">
    <source>
        <dbReference type="Proteomes" id="UP001302126"/>
    </source>
</evidence>
<name>A0AAN7AI07_9PEZI</name>
<dbReference type="Proteomes" id="UP001302126">
    <property type="component" value="Unassembled WGS sequence"/>
</dbReference>
<keyword evidence="1" id="KW-0812">Transmembrane</keyword>
<reference evidence="2" key="1">
    <citation type="journal article" date="2023" name="Mol. Phylogenet. Evol.">
        <title>Genome-scale phylogeny and comparative genomics of the fungal order Sordariales.</title>
        <authorList>
            <person name="Hensen N."/>
            <person name="Bonometti L."/>
            <person name="Westerberg I."/>
            <person name="Brannstrom I.O."/>
            <person name="Guillou S."/>
            <person name="Cros-Aarteil S."/>
            <person name="Calhoun S."/>
            <person name="Haridas S."/>
            <person name="Kuo A."/>
            <person name="Mondo S."/>
            <person name="Pangilinan J."/>
            <person name="Riley R."/>
            <person name="LaButti K."/>
            <person name="Andreopoulos B."/>
            <person name="Lipzen A."/>
            <person name="Chen C."/>
            <person name="Yan M."/>
            <person name="Daum C."/>
            <person name="Ng V."/>
            <person name="Clum A."/>
            <person name="Steindorff A."/>
            <person name="Ohm R.A."/>
            <person name="Martin F."/>
            <person name="Silar P."/>
            <person name="Natvig D.O."/>
            <person name="Lalanne C."/>
            <person name="Gautier V."/>
            <person name="Ament-Velasquez S.L."/>
            <person name="Kruys A."/>
            <person name="Hutchinson M.I."/>
            <person name="Powell A.J."/>
            <person name="Barry K."/>
            <person name="Miller A.N."/>
            <person name="Grigoriev I.V."/>
            <person name="Debuchy R."/>
            <person name="Gladieux P."/>
            <person name="Hiltunen Thoren M."/>
            <person name="Johannesson H."/>
        </authorList>
    </citation>
    <scope>NUCLEOTIDE SEQUENCE</scope>
    <source>
        <strain evidence="2">PSN309</strain>
    </source>
</reference>
<gene>
    <name evidence="2" type="ORF">QBC35DRAFT_464427</name>
</gene>
<feature type="transmembrane region" description="Helical" evidence="1">
    <location>
        <begin position="49"/>
        <end position="69"/>
    </location>
</feature>
<dbReference type="AlphaFoldDB" id="A0AAN7AI07"/>
<protein>
    <submittedName>
        <fullName evidence="2">Uncharacterized protein</fullName>
    </submittedName>
</protein>
<comment type="caution">
    <text evidence="2">The sequence shown here is derived from an EMBL/GenBank/DDBJ whole genome shotgun (WGS) entry which is preliminary data.</text>
</comment>
<keyword evidence="3" id="KW-1185">Reference proteome</keyword>
<proteinExistence type="predicted"/>
<keyword evidence="1" id="KW-0472">Membrane</keyword>
<reference evidence="2" key="2">
    <citation type="submission" date="2023-05" db="EMBL/GenBank/DDBJ databases">
        <authorList>
            <consortium name="Lawrence Berkeley National Laboratory"/>
            <person name="Steindorff A."/>
            <person name="Hensen N."/>
            <person name="Bonometti L."/>
            <person name="Westerberg I."/>
            <person name="Brannstrom I.O."/>
            <person name="Guillou S."/>
            <person name="Cros-Aarteil S."/>
            <person name="Calhoun S."/>
            <person name="Haridas S."/>
            <person name="Kuo A."/>
            <person name="Mondo S."/>
            <person name="Pangilinan J."/>
            <person name="Riley R."/>
            <person name="Labutti K."/>
            <person name="Andreopoulos B."/>
            <person name="Lipzen A."/>
            <person name="Chen C."/>
            <person name="Yanf M."/>
            <person name="Daum C."/>
            <person name="Ng V."/>
            <person name="Clum A."/>
            <person name="Ohm R."/>
            <person name="Martin F."/>
            <person name="Silar P."/>
            <person name="Natvig D."/>
            <person name="Lalanne C."/>
            <person name="Gautier V."/>
            <person name="Ament-Velasquez S.L."/>
            <person name="Kruys A."/>
            <person name="Hutchinson M.I."/>
            <person name="Powell A.J."/>
            <person name="Barry K."/>
            <person name="Miller A.N."/>
            <person name="Grigoriev I.V."/>
            <person name="Debuchy R."/>
            <person name="Gladieux P."/>
            <person name="Thoren M.H."/>
            <person name="Johannesson H."/>
        </authorList>
    </citation>
    <scope>NUCLEOTIDE SEQUENCE</scope>
    <source>
        <strain evidence="2">PSN309</strain>
    </source>
</reference>
<dbReference type="EMBL" id="MU864416">
    <property type="protein sequence ID" value="KAK4186727.1"/>
    <property type="molecule type" value="Genomic_DNA"/>
</dbReference>
<keyword evidence="1" id="KW-1133">Transmembrane helix</keyword>
<dbReference type="Gene3D" id="1.20.58.340">
    <property type="entry name" value="Magnesium transport protein CorA, transmembrane region"/>
    <property type="match status" value="1"/>
</dbReference>
<organism evidence="2 3">
    <name type="scientific">Podospora australis</name>
    <dbReference type="NCBI Taxonomy" id="1536484"/>
    <lineage>
        <taxon>Eukaryota</taxon>
        <taxon>Fungi</taxon>
        <taxon>Dikarya</taxon>
        <taxon>Ascomycota</taxon>
        <taxon>Pezizomycotina</taxon>
        <taxon>Sordariomycetes</taxon>
        <taxon>Sordariomycetidae</taxon>
        <taxon>Sordariales</taxon>
        <taxon>Podosporaceae</taxon>
        <taxon>Podospora</taxon>
    </lineage>
</organism>
<evidence type="ECO:0000313" key="2">
    <source>
        <dbReference type="EMBL" id="KAK4186727.1"/>
    </source>
</evidence>
<sequence length="227" mass="25247">MLEARIRTQSSVLFSFLTHEDAKINIVVASASRALAEATRRDGSSMKTIAVLTMAFLPATFLAALFSVPSLGWDENQPEKFAIYWAAVIPITIATFAIWAGITQKPQMKDSRIRLEKQLYNLRLKVKKNHGAMEHLEMSGAQQNVDGTDDSPGLRQRLGGRLANLRQSIQRNQQTQDDLEMNAPQQDVSGLRGRLGDRLSAFTIWNHNNGTPMDMELTELPPVNNSG</sequence>
<accession>A0AAN7AI07</accession>